<dbReference type="EMBL" id="JABSWW010000001">
    <property type="protein sequence ID" value="NRT91780.1"/>
    <property type="molecule type" value="Genomic_DNA"/>
</dbReference>
<comment type="caution">
    <text evidence="1">The sequence shown here is derived from an EMBL/GenBank/DDBJ whole genome shotgun (WGS) entry which is preliminary data.</text>
</comment>
<reference evidence="1" key="2">
    <citation type="journal article" date="2022" name="Nat. Biotechnol.">
        <title>Carbon-negative production of acetone and isopropanol by gas fermentation at industrial pilot scale.</title>
        <authorList>
            <person name="Liew F.E."/>
            <person name="Nogle R."/>
            <person name="Abdalla T."/>
            <person name="Rasor B.J."/>
            <person name="Canter C."/>
            <person name="Jensen R.O."/>
            <person name="Wang L."/>
            <person name="Strutz J."/>
            <person name="Chirania P."/>
            <person name="De Tissera S."/>
            <person name="Mueller A.P."/>
            <person name="Ruan Z."/>
            <person name="Gao A."/>
            <person name="Tran L."/>
            <person name="Engle N.L."/>
            <person name="Bromley J.C."/>
            <person name="Daniell J."/>
            <person name="Conrado R."/>
            <person name="Tschaplinski T.J."/>
            <person name="Giannone R.J."/>
            <person name="Hettich R.L."/>
            <person name="Karim A.S."/>
            <person name="Simpson S.D."/>
            <person name="Brown S.D."/>
            <person name="Leang C."/>
            <person name="Jewett M.C."/>
            <person name="Kopke M."/>
        </authorList>
    </citation>
    <scope>NUCLEOTIDE SEQUENCE</scope>
    <source>
        <strain evidence="1">DJ080</strain>
    </source>
</reference>
<evidence type="ECO:0000313" key="2">
    <source>
        <dbReference type="Proteomes" id="UP001193748"/>
    </source>
</evidence>
<organism evidence="1 2">
    <name type="scientific">Clostridium beijerinckii</name>
    <name type="common">Clostridium MP</name>
    <dbReference type="NCBI Taxonomy" id="1520"/>
    <lineage>
        <taxon>Bacteria</taxon>
        <taxon>Bacillati</taxon>
        <taxon>Bacillota</taxon>
        <taxon>Clostridia</taxon>
        <taxon>Eubacteriales</taxon>
        <taxon>Clostridiaceae</taxon>
        <taxon>Clostridium</taxon>
    </lineage>
</organism>
<protein>
    <submittedName>
        <fullName evidence="1">Uncharacterized protein</fullName>
    </submittedName>
</protein>
<evidence type="ECO:0000313" key="1">
    <source>
        <dbReference type="EMBL" id="NRT91780.1"/>
    </source>
</evidence>
<reference evidence="1" key="1">
    <citation type="submission" date="2020-05" db="EMBL/GenBank/DDBJ databases">
        <authorList>
            <person name="Brown S."/>
            <person name="Huntemann M."/>
            <person name="Clum A."/>
            <person name="Spunde A."/>
            <person name="Palaniappan K."/>
            <person name="Ritter S."/>
            <person name="Mikhailova N."/>
            <person name="Chen I.-M."/>
            <person name="Stamatis D."/>
            <person name="Reddy T."/>
            <person name="O'Malley R."/>
            <person name="Daum C."/>
            <person name="Shapiro N."/>
            <person name="Ivanova N."/>
            <person name="Kyrpides N."/>
            <person name="Woyke T."/>
        </authorList>
    </citation>
    <scope>NUCLEOTIDE SEQUENCE</scope>
    <source>
        <strain evidence="1">DJ080</strain>
    </source>
</reference>
<accession>A0AAX0B930</accession>
<dbReference type="AlphaFoldDB" id="A0AAX0B930"/>
<dbReference type="Proteomes" id="UP001193748">
    <property type="component" value="Unassembled WGS sequence"/>
</dbReference>
<proteinExistence type="predicted"/>
<gene>
    <name evidence="1" type="ORF">B0H41_005459</name>
</gene>
<name>A0AAX0B930_CLOBE</name>
<sequence>MQNQGLEHIRTDDGVKISKIEKVTAIFFSKRIFKENHVE</sequence>